<evidence type="ECO:0000313" key="6">
    <source>
        <dbReference type="EMBL" id="GHC05819.1"/>
    </source>
</evidence>
<dbReference type="AlphaFoldDB" id="A0A8J3GFF4"/>
<feature type="transmembrane region" description="Helical" evidence="5">
    <location>
        <begin position="87"/>
        <end position="110"/>
    </location>
</feature>
<dbReference type="PANTHER" id="PTHR30371">
    <property type="entry name" value="SEC-INDEPENDENT PROTEIN TRANSLOCASE PROTEIN TATC"/>
    <property type="match status" value="1"/>
</dbReference>
<dbReference type="GO" id="GO:0065002">
    <property type="term" value="P:intracellular protein transmembrane transport"/>
    <property type="evidence" value="ECO:0007669"/>
    <property type="project" value="TreeGrafter"/>
</dbReference>
<evidence type="ECO:0000256" key="1">
    <source>
        <dbReference type="ARBA" id="ARBA00004141"/>
    </source>
</evidence>
<evidence type="ECO:0000256" key="3">
    <source>
        <dbReference type="ARBA" id="ARBA00022989"/>
    </source>
</evidence>
<keyword evidence="5" id="KW-0811">Translocation</keyword>
<keyword evidence="5" id="KW-0653">Protein transport</keyword>
<proteinExistence type="inferred from homology"/>
<keyword evidence="7" id="KW-1185">Reference proteome</keyword>
<dbReference type="InterPro" id="IPR002033">
    <property type="entry name" value="TatC"/>
</dbReference>
<gene>
    <name evidence="5 6" type="primary">tatC</name>
    <name evidence="6" type="ORF">GCM10007047_23510</name>
</gene>
<feature type="transmembrane region" description="Helical" evidence="5">
    <location>
        <begin position="238"/>
        <end position="258"/>
    </location>
</feature>
<dbReference type="GO" id="GO:0043953">
    <property type="term" value="P:protein transport by the Tat complex"/>
    <property type="evidence" value="ECO:0007669"/>
    <property type="project" value="UniProtKB-UniRule"/>
</dbReference>
<feature type="transmembrane region" description="Helical" evidence="5">
    <location>
        <begin position="175"/>
        <end position="204"/>
    </location>
</feature>
<reference evidence="6" key="2">
    <citation type="submission" date="2020-09" db="EMBL/GenBank/DDBJ databases">
        <authorList>
            <person name="Sun Q."/>
            <person name="Kim S."/>
        </authorList>
    </citation>
    <scope>NUCLEOTIDE SEQUENCE</scope>
    <source>
        <strain evidence="6">KCTC 12870</strain>
    </source>
</reference>
<sequence length="275" mass="31237">MNTELMPPEHDEPEHEAGSVMAFWDHVEELRWVLIKSLVAFFLSFCLVLAGAVWFSDVLQWPLVQAYEMMGQSGQDIQLRTDGPNNVFAFLIQLGFFGSIALALPFMLYFMIQFVAPGLTSKEKRILRPVFLSIIGLFFAGLLTAFFLLVPFYLYMSLKFEAMFHFASFWTPVKYYGIVVWTSLGLGLLFQSPLVIILLIYLDIVSAEQLRKSRRYAMFIILVIAALLTPGGDPFTLAITAGPLYALYESAVFIGSLLRKKKVAAEEIEWEDDIR</sequence>
<keyword evidence="3 5" id="KW-1133">Transmembrane helix</keyword>
<reference evidence="6" key="1">
    <citation type="journal article" date="2014" name="Int. J. Syst. Evol. Microbiol.">
        <title>Complete genome sequence of Corynebacterium casei LMG S-19264T (=DSM 44701T), isolated from a smear-ripened cheese.</title>
        <authorList>
            <consortium name="US DOE Joint Genome Institute (JGI-PGF)"/>
            <person name="Walter F."/>
            <person name="Albersmeier A."/>
            <person name="Kalinowski J."/>
            <person name="Ruckert C."/>
        </authorList>
    </citation>
    <scope>NUCLEOTIDE SEQUENCE</scope>
    <source>
        <strain evidence="6">KCTC 12870</strain>
    </source>
</reference>
<dbReference type="GO" id="GO:0009977">
    <property type="term" value="F:proton motive force dependent protein transmembrane transporter activity"/>
    <property type="evidence" value="ECO:0007669"/>
    <property type="project" value="TreeGrafter"/>
</dbReference>
<comment type="subunit">
    <text evidence="5">Forms a complex with TatA.</text>
</comment>
<dbReference type="Proteomes" id="UP000642829">
    <property type="component" value="Unassembled WGS sequence"/>
</dbReference>
<keyword evidence="5" id="KW-1003">Cell membrane</keyword>
<comment type="caution">
    <text evidence="6">The sequence shown here is derived from an EMBL/GenBank/DDBJ whole genome shotgun (WGS) entry which is preliminary data.</text>
</comment>
<protein>
    <recommendedName>
        <fullName evidence="5">Sec-independent protein translocase protein TatC</fullName>
    </recommendedName>
</protein>
<keyword evidence="2 5" id="KW-0812">Transmembrane</keyword>
<feature type="transmembrane region" description="Helical" evidence="5">
    <location>
        <begin position="216"/>
        <end position="232"/>
    </location>
</feature>
<name>A0A8J3GFF4_9BACT</name>
<dbReference type="GO" id="GO:0033281">
    <property type="term" value="C:TAT protein transport complex"/>
    <property type="evidence" value="ECO:0007669"/>
    <property type="project" value="UniProtKB-UniRule"/>
</dbReference>
<evidence type="ECO:0000256" key="2">
    <source>
        <dbReference type="ARBA" id="ARBA00022692"/>
    </source>
</evidence>
<evidence type="ECO:0000256" key="4">
    <source>
        <dbReference type="ARBA" id="ARBA00023136"/>
    </source>
</evidence>
<keyword evidence="4 5" id="KW-0472">Membrane</keyword>
<comment type="function">
    <text evidence="5">Part of the twin-arginine translocation (Tat) system that transports large folded proteins containing a characteristic twin-arginine motif in their signal peptide across membranes.</text>
</comment>
<accession>A0A8J3GFF4</accession>
<comment type="similarity">
    <text evidence="5">Belongs to the TatC family.</text>
</comment>
<dbReference type="EMBL" id="BMXG01000014">
    <property type="protein sequence ID" value="GHC05819.1"/>
    <property type="molecule type" value="Genomic_DNA"/>
</dbReference>
<dbReference type="PANTHER" id="PTHR30371:SF0">
    <property type="entry name" value="SEC-INDEPENDENT PROTEIN TRANSLOCASE PROTEIN TATC, CHLOROPLASTIC-RELATED"/>
    <property type="match status" value="1"/>
</dbReference>
<keyword evidence="5" id="KW-0813">Transport</keyword>
<evidence type="ECO:0000256" key="5">
    <source>
        <dbReference type="HAMAP-Rule" id="MF_00902"/>
    </source>
</evidence>
<dbReference type="Pfam" id="PF00902">
    <property type="entry name" value="TatC"/>
    <property type="match status" value="1"/>
</dbReference>
<dbReference type="HAMAP" id="MF_00902">
    <property type="entry name" value="TatC"/>
    <property type="match status" value="1"/>
</dbReference>
<dbReference type="RefSeq" id="WP_189515375.1">
    <property type="nucleotide sequence ID" value="NZ_BMXG01000014.1"/>
</dbReference>
<feature type="transmembrane region" description="Helical" evidence="5">
    <location>
        <begin position="33"/>
        <end position="55"/>
    </location>
</feature>
<organism evidence="6 7">
    <name type="scientific">Cerasicoccus arenae</name>
    <dbReference type="NCBI Taxonomy" id="424488"/>
    <lineage>
        <taxon>Bacteria</taxon>
        <taxon>Pseudomonadati</taxon>
        <taxon>Verrucomicrobiota</taxon>
        <taxon>Opitutia</taxon>
        <taxon>Puniceicoccales</taxon>
        <taxon>Cerasicoccaceae</taxon>
        <taxon>Cerasicoccus</taxon>
    </lineage>
</organism>
<evidence type="ECO:0000313" key="7">
    <source>
        <dbReference type="Proteomes" id="UP000642829"/>
    </source>
</evidence>
<feature type="transmembrane region" description="Helical" evidence="5">
    <location>
        <begin position="130"/>
        <end position="155"/>
    </location>
</feature>
<dbReference type="PRINTS" id="PR01840">
    <property type="entry name" value="TATCFAMILY"/>
</dbReference>
<comment type="subcellular location">
    <subcellularLocation>
        <location evidence="5">Cell membrane</location>
        <topology evidence="5">Multi-pass membrane protein</topology>
    </subcellularLocation>
    <subcellularLocation>
        <location evidence="1">Membrane</location>
        <topology evidence="1">Multi-pass membrane protein</topology>
    </subcellularLocation>
</comment>